<feature type="non-terminal residue" evidence="1">
    <location>
        <position position="1"/>
    </location>
</feature>
<protein>
    <submittedName>
        <fullName evidence="1">Uncharacterized protein</fullName>
    </submittedName>
</protein>
<keyword evidence="2" id="KW-1185">Reference proteome</keyword>
<dbReference type="EMBL" id="CAXHBF010000596">
    <property type="protein sequence ID" value="CAK9856945.1"/>
    <property type="molecule type" value="Genomic_DNA"/>
</dbReference>
<gene>
    <name evidence="1" type="ORF">CSSPJE1EN2_LOCUS26877</name>
</gene>
<comment type="caution">
    <text evidence="1">The sequence shown here is derived from an EMBL/GenBank/DDBJ whole genome shotgun (WGS) entry which is preliminary data.</text>
</comment>
<accession>A0ABP1A201</accession>
<sequence length="106" mass="11987">ILRDELWAVTTMHAALFALGSTGKRAADKHSASLWWDGISLWMKQSHASSMVPLTDDWKAVVANGDYYARKAFQSYCLVYMDIALNRITKNYEREVVSNKGIKAKC</sequence>
<organism evidence="1 2">
    <name type="scientific">Sphagnum jensenii</name>
    <dbReference type="NCBI Taxonomy" id="128206"/>
    <lineage>
        <taxon>Eukaryota</taxon>
        <taxon>Viridiplantae</taxon>
        <taxon>Streptophyta</taxon>
        <taxon>Embryophyta</taxon>
        <taxon>Bryophyta</taxon>
        <taxon>Sphagnophytina</taxon>
        <taxon>Sphagnopsida</taxon>
        <taxon>Sphagnales</taxon>
        <taxon>Sphagnaceae</taxon>
        <taxon>Sphagnum</taxon>
    </lineage>
</organism>
<reference evidence="1" key="1">
    <citation type="submission" date="2024-03" db="EMBL/GenBank/DDBJ databases">
        <authorList>
            <consortium name="ELIXIR-Norway"/>
            <consortium name="Elixir Norway"/>
        </authorList>
    </citation>
    <scope>NUCLEOTIDE SEQUENCE</scope>
</reference>
<dbReference type="Proteomes" id="UP001497522">
    <property type="component" value="Unassembled WGS sequence"/>
</dbReference>
<name>A0ABP1A201_9BRYO</name>
<evidence type="ECO:0000313" key="1">
    <source>
        <dbReference type="EMBL" id="CAK9856945.1"/>
    </source>
</evidence>
<evidence type="ECO:0000313" key="2">
    <source>
        <dbReference type="Proteomes" id="UP001497522"/>
    </source>
</evidence>
<proteinExistence type="predicted"/>